<dbReference type="PANTHER" id="PTHR22803">
    <property type="entry name" value="MANNOSE, PHOSPHOLIPASE, LECTIN RECEPTOR RELATED"/>
    <property type="match status" value="1"/>
</dbReference>
<proteinExistence type="predicted"/>
<dbReference type="InterPro" id="IPR016186">
    <property type="entry name" value="C-type_lectin-like/link_sf"/>
</dbReference>
<accession>A0ABN8SE73</accession>
<dbReference type="SUPFAM" id="SSF56436">
    <property type="entry name" value="C-type lectin-like"/>
    <property type="match status" value="1"/>
</dbReference>
<dbReference type="InterPro" id="IPR050111">
    <property type="entry name" value="C-type_lectin/snaclec_domain"/>
</dbReference>
<dbReference type="Gene3D" id="3.10.100.10">
    <property type="entry name" value="Mannose-Binding Protein A, subunit A"/>
    <property type="match status" value="1"/>
</dbReference>
<dbReference type="Pfam" id="PF00059">
    <property type="entry name" value="Lectin_C"/>
    <property type="match status" value="1"/>
</dbReference>
<evidence type="ECO:0000313" key="4">
    <source>
        <dbReference type="Proteomes" id="UP001159427"/>
    </source>
</evidence>
<keyword evidence="4" id="KW-1185">Reference proteome</keyword>
<comment type="caution">
    <text evidence="3">The sequence shown here is derived from an EMBL/GenBank/DDBJ whole genome shotgun (WGS) entry which is preliminary data.</text>
</comment>
<dbReference type="EMBL" id="CALNXI010002599">
    <property type="protein sequence ID" value="CAH3189284.1"/>
    <property type="molecule type" value="Genomic_DNA"/>
</dbReference>
<evidence type="ECO:0000313" key="3">
    <source>
        <dbReference type="EMBL" id="CAH3189284.1"/>
    </source>
</evidence>
<keyword evidence="1" id="KW-0472">Membrane</keyword>
<name>A0ABN8SE73_9CNID</name>
<dbReference type="Proteomes" id="UP001159427">
    <property type="component" value="Unassembled WGS sequence"/>
</dbReference>
<protein>
    <recommendedName>
        <fullName evidence="2">C-type lectin domain-containing protein</fullName>
    </recommendedName>
</protein>
<keyword evidence="1" id="KW-1133">Transmembrane helix</keyword>
<sequence>ESWCYKSELKTEMKMFASLPVYIVTTLFAFGCVSALPRVHKHPRILPRVAKQDSSSDGRCDFSWQFIEETSHCYLVTGHAKSWIDAQNDCKDQKANLVTIESAEENNKVKELIVAADRAKAWIGLKASLDWVVSSNSDYANWASGEPDGQATNPCVWMYGKEEPQGFWDADKCDLASEIAVVCKKPPSY</sequence>
<feature type="non-terminal residue" evidence="3">
    <location>
        <position position="1"/>
    </location>
</feature>
<feature type="domain" description="C-type lectin" evidence="2">
    <location>
        <begin position="69"/>
        <end position="174"/>
    </location>
</feature>
<dbReference type="InterPro" id="IPR016187">
    <property type="entry name" value="CTDL_fold"/>
</dbReference>
<dbReference type="SMART" id="SM00034">
    <property type="entry name" value="CLECT"/>
    <property type="match status" value="1"/>
</dbReference>
<dbReference type="CDD" id="cd00037">
    <property type="entry name" value="CLECT"/>
    <property type="match status" value="1"/>
</dbReference>
<gene>
    <name evidence="3" type="ORF">PEVE_00019202</name>
</gene>
<organism evidence="3 4">
    <name type="scientific">Porites evermanni</name>
    <dbReference type="NCBI Taxonomy" id="104178"/>
    <lineage>
        <taxon>Eukaryota</taxon>
        <taxon>Metazoa</taxon>
        <taxon>Cnidaria</taxon>
        <taxon>Anthozoa</taxon>
        <taxon>Hexacorallia</taxon>
        <taxon>Scleractinia</taxon>
        <taxon>Fungiina</taxon>
        <taxon>Poritidae</taxon>
        <taxon>Porites</taxon>
    </lineage>
</organism>
<dbReference type="InterPro" id="IPR001304">
    <property type="entry name" value="C-type_lectin-like"/>
</dbReference>
<dbReference type="PROSITE" id="PS50041">
    <property type="entry name" value="C_TYPE_LECTIN_2"/>
    <property type="match status" value="1"/>
</dbReference>
<keyword evidence="1" id="KW-0812">Transmembrane</keyword>
<feature type="transmembrane region" description="Helical" evidence="1">
    <location>
        <begin position="15"/>
        <end position="36"/>
    </location>
</feature>
<reference evidence="3 4" key="1">
    <citation type="submission" date="2022-05" db="EMBL/GenBank/DDBJ databases">
        <authorList>
            <consortium name="Genoscope - CEA"/>
            <person name="William W."/>
        </authorList>
    </citation>
    <scope>NUCLEOTIDE SEQUENCE [LARGE SCALE GENOMIC DNA]</scope>
</reference>
<evidence type="ECO:0000256" key="1">
    <source>
        <dbReference type="SAM" id="Phobius"/>
    </source>
</evidence>
<evidence type="ECO:0000259" key="2">
    <source>
        <dbReference type="PROSITE" id="PS50041"/>
    </source>
</evidence>